<name>A0AA91BZ42_9RHOB</name>
<protein>
    <submittedName>
        <fullName evidence="1">4,5-dioxygenase</fullName>
    </submittedName>
</protein>
<reference evidence="1" key="1">
    <citation type="submission" date="2019-12" db="EMBL/GenBank/DDBJ databases">
        <title>Ruegeria JWLKs population differentiation of coral mucus and skeleton niches.</title>
        <authorList>
            <person name="Luo D."/>
        </authorList>
    </citation>
    <scope>NUCLEOTIDE SEQUENCE</scope>
    <source>
        <strain evidence="1">HKCCD6181</strain>
    </source>
</reference>
<sequence>MPQITGYHAHVYFDADTQNTAQQVCEEAARLFPVRMGRMHSRNVGPHPRWSCQLSFAADAFDQVTPWLMLNRRGLTVFTHPETGDHLADHRDRAIWMGEMLDLDLSIFGTLQPSARA</sequence>
<gene>
    <name evidence="1" type="ORF">GS634_10220</name>
</gene>
<dbReference type="Gene3D" id="3.30.70.1240">
    <property type="entry name" value="DOPA-like domains"/>
    <property type="match status" value="1"/>
</dbReference>
<dbReference type="Pfam" id="PF08883">
    <property type="entry name" value="DOPA_dioxygen"/>
    <property type="match status" value="1"/>
</dbReference>
<dbReference type="PANTHER" id="PTHR36423">
    <property type="entry name" value="AFR070WP"/>
    <property type="match status" value="1"/>
</dbReference>
<dbReference type="InterPro" id="IPR023389">
    <property type="entry name" value="DOPA-like_sf"/>
</dbReference>
<proteinExistence type="predicted"/>
<evidence type="ECO:0000313" key="2">
    <source>
        <dbReference type="Proteomes" id="UP000597886"/>
    </source>
</evidence>
<dbReference type="EMBL" id="WVRA01000003">
    <property type="protein sequence ID" value="NOE18489.1"/>
    <property type="molecule type" value="Genomic_DNA"/>
</dbReference>
<dbReference type="AlphaFoldDB" id="A0AA91BZ42"/>
<evidence type="ECO:0000313" key="1">
    <source>
        <dbReference type="EMBL" id="NOE18489.1"/>
    </source>
</evidence>
<accession>A0AA91BZ42</accession>
<dbReference type="InterPro" id="IPR014980">
    <property type="entry name" value="DOPA_dioxygen"/>
</dbReference>
<dbReference type="Proteomes" id="UP000597886">
    <property type="component" value="Unassembled WGS sequence"/>
</dbReference>
<comment type="caution">
    <text evidence="1">The sequence shown here is derived from an EMBL/GenBank/DDBJ whole genome shotgun (WGS) entry which is preliminary data.</text>
</comment>
<dbReference type="RefSeq" id="WP_171329913.1">
    <property type="nucleotide sequence ID" value="NZ_WVRA01000003.1"/>
</dbReference>
<dbReference type="PANTHER" id="PTHR36423:SF2">
    <property type="entry name" value="AFR070WP"/>
    <property type="match status" value="1"/>
</dbReference>
<dbReference type="SUPFAM" id="SSF143410">
    <property type="entry name" value="DOPA-like"/>
    <property type="match status" value="1"/>
</dbReference>
<organism evidence="1 2">
    <name type="scientific">Ruegeria atlantica</name>
    <dbReference type="NCBI Taxonomy" id="81569"/>
    <lineage>
        <taxon>Bacteria</taxon>
        <taxon>Pseudomonadati</taxon>
        <taxon>Pseudomonadota</taxon>
        <taxon>Alphaproteobacteria</taxon>
        <taxon>Rhodobacterales</taxon>
        <taxon>Roseobacteraceae</taxon>
        <taxon>Ruegeria</taxon>
    </lineage>
</organism>
<dbReference type="PIRSF" id="PIRSF028139">
    <property type="entry name" value="DOPA-diox_rel_Mll2280"/>
    <property type="match status" value="1"/>
</dbReference>